<protein>
    <submittedName>
        <fullName evidence="2">Ig-like domain-containing protein</fullName>
    </submittedName>
</protein>
<name>A0AC35UC53_9BILA</name>
<evidence type="ECO:0000313" key="2">
    <source>
        <dbReference type="WBParaSite" id="RSKR_0001015200.1"/>
    </source>
</evidence>
<reference evidence="2" key="1">
    <citation type="submission" date="2016-11" db="UniProtKB">
        <authorList>
            <consortium name="WormBaseParasite"/>
        </authorList>
    </citation>
    <scope>IDENTIFICATION</scope>
    <source>
        <strain evidence="2">KR3021</strain>
    </source>
</reference>
<sequence>MTELTVSLAGDKDDEDYLKLRLFDPKGQLVEKSQYSNESGTIDLKNVKLNKITDPMPGMWMIETDSRLKHTLRVFGHGDIDFKYGFASRPVNKIELTHPRPVSGQQTHLYVNMSGLVHPGSLKEISLYDYYGNEMQRFTPISINGQPTLYSTGPFHPPKDLWFVKIEGKDKFDYPFVRIAATAISTVEAGGPRALMAERTTAYNGEVAKLVCIVESDLPYTVQFKKNGEIVGGPLYYKNSDTITWEIPDIIPKHRGYYECLVTSSDNRAHSAQTFLETKEPAPKIINIQNATVILKSHGYIPCTTASNNEKPLVQWFRGGRLLTHSHKHYTYPNGTLRILDANKMDAGDYLCRVSSTGGETTATMNLAVYERPKANMQPKQLHVAKGGHFLIQCHVYGVPLPKAVFFFKGAEIRGASFKHKIDYKNQLEVSDVTEADIGAYECRAISPAGTSSDHTNVELAIPPKVRIRQPKLMISRKDTLSLECETIQGSPTPHISFFKDGRPLTQYRYMKIINGRLLIQNAADSDAGNYTCRATNIAGSDDAMSVVHVGSAATIVPGPEKVMITIEKTGILHCRALGHPPPKVTWYKNEVSLDRLSPEDKKRFTLLNDNALQIDNVSIDDQSNFVCRAVNVFGATERKVEVFVTGLEPPVLSQIPPEENLIENVDLRLHCQVFRGTPKPTLTWYKDSEKVDESESIEIEGNGASLLLRSGFQEDAGLYTCKASSAAGSASVSVNVISIVKPIIEHSYKQENETTKEGDDAEIPCKVNMSPVPNIKWYLNDKPINMNMPEYEQKEDFSLVIKGTTSLMSGNYTCVVSNIAGKSSKSTVLTVHSPPSIAPSLESFSLREGDSATLPCESTGNPPPVVKWYLNDVEYMDGIIKSNGNLVISKVDGNLSGWIFKCVATNQIGSVSKDMILNVHVAPTIDSSITTRNFTVNINENIRFFCAAKSSPPPKRDWKFEGNTIYEGITNGATVSFEQDGTLSIEKVQIGNSGFYECKVSNFAGQDNIIYHLDVQEPPRIISHFQDQIQILKGTAYELPCRTLGIPQPIVLWQKDGIEISNNQNLLLQSDGSLKIFDIDFDDQGRYSCTASNNAGRVTRDTKMIVISPPFIDKNVPNSLEAIAGNEFEIKCPIVSGVPTPDVTFFFKAIEITDQLDERFMVNGDTLLIDNVMPEDRGPFTCKASNVAGKDEITIELGVITIPELQPSSPENENPTAVVGSSLVIECPVYGNVPEIKWFFEDTEIAMEFNDNFYTTDENRKLHVVKTVVDNSGAYKCVITNVAGSAEKHFNVEVLVPPKMDEDLTKSNLKIMEKERIEIGCPVDGIPKPVVSSWLVNGQILKRGDNNRGVELSEDEQKLVIKSVELYNEGSFVCVTANKGGSLDIEVNLDVLYLPKLGDDELIEIEKGKTHTLRCINESDSVGVKIDWTFNDKKTIPSNVNLALESKRIFINGADKELNNVITCIGTNEAGSSRKKFTIDVLEPPEILGQMNEETIELINNESVILECDTIGGNPVPEIAWLRDNEPIGNADRLLEITEKDAGNYRYTCLAKNKIGTVSKDTFVKVFSKPVMNLVNENDNFKLVTEGVSVTFNCPVTMDHLESMEIEWLRNGVPITGDMNDFQMSQDKVSLTVRKAHKAHDSVVRCNVKNKAGAASQDFRLKVLIPPSVVGDLVEDISLIEGQEKDLQCIFDGTNPIIDWIKDDEPFTDSDKIQNDGSLLLLKDIKPKDGGTVRCRGSNDAGTVEKTFNIKVISKPKMYDNEQPVEVDVLKGENKILTCPVTTTADIELIWYKNDEPIINDVDGFHISADRRTLQIIKADKRIDGTFKCTAKNSAGSITKPFDVRMTEGPRIYSNGGLINVVENNSQVLHCEASGSPPVSIQWTMNALPVDDIPGIQILSDGQRLKIVNADYSHLGTYACNVRNKVGAATISYDLDVITRPKLLSSDTHTIEIIQNQQAYFVCPVSTTEKMDKNTVSWMKDNVPIEIDHDEKFTLSSNNLKLNLYNATIHDEGIFSCQISNSAGTSRADFNLVVLIPPTITMSDRDKNRTVVENSPVTLTCSAQGHPEVQIKWYKDNELITNENCTHKISSGRIENQELIIDHIHLVNEGRITCEASNQLGSVEQDIFITVLTPPKIIREGIESEIDGELQKRASIYCPVVGKPYPKIVWLKDSRPLEPSPNMYVSGNGQKIHFTSIDVNDESKYTCIAKNSVGEEKRDFTLRLLEKPTIEGPNILSKIYVNEGKTVVLDCPARGRPIPDITWLKNGEHINLEKKNYLIFDNGRQLQIANSSFTDDARYTCIASNIVSTADLEMILTVVLPPKLLSDQSKEYEVIENESQELFCNVSGSDPIDIIWLKDGRMIEVSGSSESKSSYLQITNKGTKLHFLNVQKSDKAIYECDASNAAGQTNQQFNLTVLIKPTFDERASSPPIQTVIPGNKIRIDCKINALPKQQILWLKENEELVSDGERVKISGDGQTLLVDLANDGDEGKYTCKMSNKAGHVAKEFLISLTGPPTFEVQKVNVSVEVGAMQILTCVAEGTGLIFYNWTINDEQVQEGVFSPSVTIKGNKVEIKNARRSDASRYTCTAENESGSAKKVFNLNVLEAPRFIDPRNIQDKIILGKAIKIDCSVSGEPKPTIQWKKVFHFAKL</sequence>
<proteinExistence type="predicted"/>
<dbReference type="WBParaSite" id="RSKR_0001015200.1">
    <property type="protein sequence ID" value="RSKR_0001015200.1"/>
    <property type="gene ID" value="RSKR_0001015200"/>
</dbReference>
<organism evidence="1 2">
    <name type="scientific">Rhabditophanes sp. KR3021</name>
    <dbReference type="NCBI Taxonomy" id="114890"/>
    <lineage>
        <taxon>Eukaryota</taxon>
        <taxon>Metazoa</taxon>
        <taxon>Ecdysozoa</taxon>
        <taxon>Nematoda</taxon>
        <taxon>Chromadorea</taxon>
        <taxon>Rhabditida</taxon>
        <taxon>Tylenchina</taxon>
        <taxon>Panagrolaimomorpha</taxon>
        <taxon>Strongyloidoidea</taxon>
        <taxon>Alloionematidae</taxon>
        <taxon>Rhabditophanes</taxon>
    </lineage>
</organism>
<dbReference type="Proteomes" id="UP000095286">
    <property type="component" value="Unplaced"/>
</dbReference>
<accession>A0AC35UC53</accession>
<evidence type="ECO:0000313" key="1">
    <source>
        <dbReference type="Proteomes" id="UP000095286"/>
    </source>
</evidence>